<organism evidence="1 2">
    <name type="scientific">Methanocalculus chunghsingensis</name>
    <dbReference type="NCBI Taxonomy" id="156457"/>
    <lineage>
        <taxon>Archaea</taxon>
        <taxon>Methanobacteriati</taxon>
        <taxon>Methanobacteriota</taxon>
        <taxon>Stenosarchaea group</taxon>
        <taxon>Methanomicrobia</taxon>
        <taxon>Methanomicrobiales</taxon>
        <taxon>Methanocalculaceae</taxon>
        <taxon>Methanocalculus</taxon>
    </lineage>
</organism>
<protein>
    <submittedName>
        <fullName evidence="1">Uncharacterized protein</fullName>
    </submittedName>
</protein>
<keyword evidence="2" id="KW-1185">Reference proteome</keyword>
<evidence type="ECO:0000313" key="1">
    <source>
        <dbReference type="EMBL" id="MBR1369433.1"/>
    </source>
</evidence>
<name>A0A8J8B5S6_9EURY</name>
<dbReference type="RefSeq" id="WP_211531137.1">
    <property type="nucleotide sequence ID" value="NZ_JWHL01000012.1"/>
</dbReference>
<dbReference type="PROSITE" id="PS51257">
    <property type="entry name" value="PROKAR_LIPOPROTEIN"/>
    <property type="match status" value="1"/>
</dbReference>
<dbReference type="Proteomes" id="UP000730161">
    <property type="component" value="Unassembled WGS sequence"/>
</dbReference>
<reference evidence="1" key="1">
    <citation type="submission" date="2014-12" db="EMBL/GenBank/DDBJ databases">
        <authorList>
            <person name="Huang H.-H."/>
            <person name="Chen S.-C."/>
            <person name="Lai M.-C."/>
        </authorList>
    </citation>
    <scope>NUCLEOTIDE SEQUENCE</scope>
    <source>
        <strain evidence="1">K1F9705b</strain>
    </source>
</reference>
<sequence length="119" mass="13464">MRHWALLVLITIISGIITAGCVTTGIESVIYEDSAFVFQIRDTGIPDNLMVLIIINRIDGLYQEKEETIYTPLDYIPGEDTISIDTPLPEGSYKAHLILFQDEKRLNGYIINFKVDSED</sequence>
<proteinExistence type="predicted"/>
<evidence type="ECO:0000313" key="2">
    <source>
        <dbReference type="Proteomes" id="UP000730161"/>
    </source>
</evidence>
<dbReference type="AlphaFoldDB" id="A0A8J8B5S6"/>
<gene>
    <name evidence="1" type="ORF">RJ53_07975</name>
</gene>
<accession>A0A8J8B5S6</accession>
<dbReference type="EMBL" id="JWHL01000012">
    <property type="protein sequence ID" value="MBR1369433.1"/>
    <property type="molecule type" value="Genomic_DNA"/>
</dbReference>
<comment type="caution">
    <text evidence="1">The sequence shown here is derived from an EMBL/GenBank/DDBJ whole genome shotgun (WGS) entry which is preliminary data.</text>
</comment>